<dbReference type="Proteomes" id="UP000749559">
    <property type="component" value="Unassembled WGS sequence"/>
</dbReference>
<name>A0A8S4NQS4_OWEFU</name>
<feature type="compositionally biased region" description="Basic and acidic residues" evidence="1">
    <location>
        <begin position="53"/>
        <end position="64"/>
    </location>
</feature>
<evidence type="ECO:0000256" key="1">
    <source>
        <dbReference type="SAM" id="MobiDB-lite"/>
    </source>
</evidence>
<protein>
    <submittedName>
        <fullName evidence="2">Uncharacterized protein</fullName>
    </submittedName>
</protein>
<dbReference type="AlphaFoldDB" id="A0A8S4NQS4"/>
<feature type="non-terminal residue" evidence="2">
    <location>
        <position position="1"/>
    </location>
</feature>
<reference evidence="2" key="1">
    <citation type="submission" date="2022-03" db="EMBL/GenBank/DDBJ databases">
        <authorList>
            <person name="Martin C."/>
        </authorList>
    </citation>
    <scope>NUCLEOTIDE SEQUENCE</scope>
</reference>
<feature type="compositionally biased region" description="Basic and acidic residues" evidence="1">
    <location>
        <begin position="1"/>
        <end position="11"/>
    </location>
</feature>
<comment type="caution">
    <text evidence="2">The sequence shown here is derived from an EMBL/GenBank/DDBJ whole genome shotgun (WGS) entry which is preliminary data.</text>
</comment>
<evidence type="ECO:0000313" key="2">
    <source>
        <dbReference type="EMBL" id="CAH1783227.1"/>
    </source>
</evidence>
<dbReference type="EMBL" id="CAIIXF020000005">
    <property type="protein sequence ID" value="CAH1783227.1"/>
    <property type="molecule type" value="Genomic_DNA"/>
</dbReference>
<feature type="region of interest" description="Disordered" evidence="1">
    <location>
        <begin position="1"/>
        <end position="71"/>
    </location>
</feature>
<gene>
    <name evidence="2" type="ORF">OFUS_LOCUS9586</name>
</gene>
<feature type="compositionally biased region" description="Low complexity" evidence="1">
    <location>
        <begin position="13"/>
        <end position="35"/>
    </location>
</feature>
<keyword evidence="3" id="KW-1185">Reference proteome</keyword>
<accession>A0A8S4NQS4</accession>
<evidence type="ECO:0000313" key="3">
    <source>
        <dbReference type="Proteomes" id="UP000749559"/>
    </source>
</evidence>
<proteinExistence type="predicted"/>
<sequence length="103" mass="11272">AHQDALSHENFDAPASPSVTRPPSSPISPSTHTAPFKAQESLGDPEPDYNTVNDHKEDTTKDCDHEDDGDEPPVFVKYDDWNLNHKLGKISDSTLCGYLLVGP</sequence>
<organism evidence="2 3">
    <name type="scientific">Owenia fusiformis</name>
    <name type="common">Polychaete worm</name>
    <dbReference type="NCBI Taxonomy" id="6347"/>
    <lineage>
        <taxon>Eukaryota</taxon>
        <taxon>Metazoa</taxon>
        <taxon>Spiralia</taxon>
        <taxon>Lophotrochozoa</taxon>
        <taxon>Annelida</taxon>
        <taxon>Polychaeta</taxon>
        <taxon>Sedentaria</taxon>
        <taxon>Canalipalpata</taxon>
        <taxon>Sabellida</taxon>
        <taxon>Oweniida</taxon>
        <taxon>Oweniidae</taxon>
        <taxon>Owenia</taxon>
    </lineage>
</organism>